<evidence type="ECO:0000313" key="4">
    <source>
        <dbReference type="Proteomes" id="UP000572407"/>
    </source>
</evidence>
<keyword evidence="1" id="KW-0732">Signal</keyword>
<sequence length="414" mass="45109">MHSSAIFRGTAPGRSLLLSLGLLAAAITSGAWAEDYPHAQEPIGTVEQIYDGAMLPDLAVSTYRNIDRLFPTHRIKAGDHPYALPKSDKQLPNVRFTVGDKKYDLYDFVALDSITAMLVLKDGKIVFETYQRGNTEKTRWMSMSIAKSITSTLAAAAIKDGLIKGIDAQVVDYVPELKGSAYEGVTVRDVLMMSSGVKWNETYTDPASDRRALLKAQISQKPRSAMALMASLPRAAEPGTANTYSTGETQVLGEIVRGAVKMPLADYLSQKIWQPFGMESDARWWLDSPDGVEIGGSGISATLRDYGRFGQFFMNGGKINGTSILPEGWVKEATLPTTLKGGKSLDYGYMWWTAWTEPSVKDGAYSAVGIQGQNIYINPANNVVIVTFGAQPKPVDKEPIDPMVFFDAVVAALK</sequence>
<dbReference type="Gene3D" id="3.40.710.10">
    <property type="entry name" value="DD-peptidase/beta-lactamase superfamily"/>
    <property type="match status" value="1"/>
</dbReference>
<evidence type="ECO:0000256" key="1">
    <source>
        <dbReference type="SAM" id="SignalP"/>
    </source>
</evidence>
<dbReference type="PANTHER" id="PTHR43283">
    <property type="entry name" value="BETA-LACTAMASE-RELATED"/>
    <property type="match status" value="1"/>
</dbReference>
<dbReference type="AlphaFoldDB" id="A0A7V8UAV3"/>
<evidence type="ECO:0000313" key="3">
    <source>
        <dbReference type="EMBL" id="MBA1376254.1"/>
    </source>
</evidence>
<feature type="domain" description="Beta-lactamase-related" evidence="2">
    <location>
        <begin position="116"/>
        <end position="399"/>
    </location>
</feature>
<comment type="caution">
    <text evidence="3">The sequence shown here is derived from an EMBL/GenBank/DDBJ whole genome shotgun (WGS) entry which is preliminary data.</text>
</comment>
<dbReference type="EMBL" id="VDLV01000001">
    <property type="protein sequence ID" value="MBA1376254.1"/>
    <property type="molecule type" value="Genomic_DNA"/>
</dbReference>
<keyword evidence="3" id="KW-0378">Hydrolase</keyword>
<proteinExistence type="predicted"/>
<dbReference type="GO" id="GO:0016787">
    <property type="term" value="F:hydrolase activity"/>
    <property type="evidence" value="ECO:0007669"/>
    <property type="project" value="UniProtKB-KW"/>
</dbReference>
<feature type="chain" id="PRO_5030796749" evidence="1">
    <location>
        <begin position="34"/>
        <end position="414"/>
    </location>
</feature>
<dbReference type="Proteomes" id="UP000572407">
    <property type="component" value="Unassembled WGS sequence"/>
</dbReference>
<dbReference type="PANTHER" id="PTHR43283:SF14">
    <property type="entry name" value="BLL8153 PROTEIN"/>
    <property type="match status" value="1"/>
</dbReference>
<evidence type="ECO:0000259" key="2">
    <source>
        <dbReference type="Pfam" id="PF00144"/>
    </source>
</evidence>
<dbReference type="InterPro" id="IPR001466">
    <property type="entry name" value="Beta-lactam-related"/>
</dbReference>
<dbReference type="Pfam" id="PF00144">
    <property type="entry name" value="Beta-lactamase"/>
    <property type="match status" value="1"/>
</dbReference>
<dbReference type="RefSeq" id="WP_181286231.1">
    <property type="nucleotide sequence ID" value="NZ_VDLV01000001.1"/>
</dbReference>
<dbReference type="SUPFAM" id="SSF56601">
    <property type="entry name" value="beta-lactamase/transpeptidase-like"/>
    <property type="match status" value="1"/>
</dbReference>
<organism evidence="3 4">
    <name type="scientific">Pseudomonas brassicacearum subsp. neoaurantiaca</name>
    <dbReference type="NCBI Taxonomy" id="494916"/>
    <lineage>
        <taxon>Bacteria</taxon>
        <taxon>Pseudomonadati</taxon>
        <taxon>Pseudomonadota</taxon>
        <taxon>Gammaproteobacteria</taxon>
        <taxon>Pseudomonadales</taxon>
        <taxon>Pseudomonadaceae</taxon>
        <taxon>Pseudomonas</taxon>
    </lineage>
</organism>
<name>A0A7V8UAV3_9PSED</name>
<reference evidence="3 4" key="1">
    <citation type="submission" date="2019-06" db="EMBL/GenBank/DDBJ databases">
        <title>Analysis of the biodiversity of Brassica napus bacterial endophytes for the selection of potential efficient biofertilizers for rapeseed crops.</title>
        <authorList>
            <person name="Jimenez-Gomez A."/>
            <person name="Saati-Santamaria Z."/>
            <person name="Menendez E."/>
            <person name="Rivas R."/>
            <person name="Mateos P.F."/>
            <person name="Velazquez E."/>
            <person name="Garcia-Fraile P."/>
        </authorList>
    </citation>
    <scope>NUCLEOTIDE SEQUENCE [LARGE SCALE GENOMIC DNA]</scope>
    <source>
        <strain evidence="3 4">CDVBN10</strain>
    </source>
</reference>
<dbReference type="InterPro" id="IPR050789">
    <property type="entry name" value="Diverse_Enzym_Activities"/>
</dbReference>
<gene>
    <name evidence="3" type="ORF">FHK92_00160</name>
</gene>
<accession>A0A7V8UAV3</accession>
<protein>
    <submittedName>
        <fullName evidence="3">Serine hydrolase</fullName>
    </submittedName>
</protein>
<feature type="signal peptide" evidence="1">
    <location>
        <begin position="1"/>
        <end position="33"/>
    </location>
</feature>
<dbReference type="InterPro" id="IPR012338">
    <property type="entry name" value="Beta-lactam/transpept-like"/>
</dbReference>